<reference evidence="5" key="1">
    <citation type="journal article" date="2022" name="bioRxiv">
        <title>Sequencing and chromosome-scale assembly of the giantPleurodeles waltlgenome.</title>
        <authorList>
            <person name="Brown T."/>
            <person name="Elewa A."/>
            <person name="Iarovenko S."/>
            <person name="Subramanian E."/>
            <person name="Araus A.J."/>
            <person name="Petzold A."/>
            <person name="Susuki M."/>
            <person name="Suzuki K.-i.T."/>
            <person name="Hayashi T."/>
            <person name="Toyoda A."/>
            <person name="Oliveira C."/>
            <person name="Osipova E."/>
            <person name="Leigh N.D."/>
            <person name="Simon A."/>
            <person name="Yun M.H."/>
        </authorList>
    </citation>
    <scope>NUCLEOTIDE SEQUENCE</scope>
    <source>
        <strain evidence="5">20211129_DDA</strain>
        <tissue evidence="5">Liver</tissue>
    </source>
</reference>
<evidence type="ECO:0000313" key="5">
    <source>
        <dbReference type="EMBL" id="KAJ1121576.1"/>
    </source>
</evidence>
<dbReference type="Pfam" id="PF00046">
    <property type="entry name" value="Homeodomain"/>
    <property type="match status" value="1"/>
</dbReference>
<dbReference type="Gene3D" id="1.10.10.60">
    <property type="entry name" value="Homeodomain-like"/>
    <property type="match status" value="1"/>
</dbReference>
<name>A0AAV7P0C2_PLEWA</name>
<dbReference type="InterPro" id="IPR009057">
    <property type="entry name" value="Homeodomain-like_sf"/>
</dbReference>
<feature type="compositionally biased region" description="Basic and acidic residues" evidence="3">
    <location>
        <begin position="8"/>
        <end position="22"/>
    </location>
</feature>
<dbReference type="SUPFAM" id="SSF46689">
    <property type="entry name" value="Homeodomain-like"/>
    <property type="match status" value="1"/>
</dbReference>
<dbReference type="SMART" id="SM00389">
    <property type="entry name" value="HOX"/>
    <property type="match status" value="1"/>
</dbReference>
<feature type="region of interest" description="Disordered" evidence="3">
    <location>
        <begin position="1"/>
        <end position="36"/>
    </location>
</feature>
<comment type="caution">
    <text evidence="5">The sequence shown here is derived from an EMBL/GenBank/DDBJ whole genome shotgun (WGS) entry which is preliminary data.</text>
</comment>
<evidence type="ECO:0000256" key="3">
    <source>
        <dbReference type="SAM" id="MobiDB-lite"/>
    </source>
</evidence>
<evidence type="ECO:0000256" key="1">
    <source>
        <dbReference type="PROSITE-ProRule" id="PRU00108"/>
    </source>
</evidence>
<proteinExistence type="predicted"/>
<dbReference type="GO" id="GO:0005634">
    <property type="term" value="C:nucleus"/>
    <property type="evidence" value="ECO:0007669"/>
    <property type="project" value="UniProtKB-SubCell"/>
</dbReference>
<feature type="DNA-binding region" description="Homeobox" evidence="1">
    <location>
        <begin position="281"/>
        <end position="340"/>
    </location>
</feature>
<feature type="domain" description="Homeobox" evidence="4">
    <location>
        <begin position="279"/>
        <end position="339"/>
    </location>
</feature>
<dbReference type="GO" id="GO:0000981">
    <property type="term" value="F:DNA-binding transcription factor activity, RNA polymerase II-specific"/>
    <property type="evidence" value="ECO:0007669"/>
    <property type="project" value="TreeGrafter"/>
</dbReference>
<accession>A0AAV7P0C2</accession>
<evidence type="ECO:0000313" key="6">
    <source>
        <dbReference type="Proteomes" id="UP001066276"/>
    </source>
</evidence>
<evidence type="ECO:0000259" key="4">
    <source>
        <dbReference type="PROSITE" id="PS50071"/>
    </source>
</evidence>
<dbReference type="EMBL" id="JANPWB010000011">
    <property type="protein sequence ID" value="KAJ1121576.1"/>
    <property type="molecule type" value="Genomic_DNA"/>
</dbReference>
<feature type="region of interest" description="Disordered" evidence="3">
    <location>
        <begin position="54"/>
        <end position="76"/>
    </location>
</feature>
<sequence>MEEAEQVNLEKVEREDNVKDKEEIEGEDAEENEYFQKPSLLCTEHLEMSMAGELSDGASDLGSDMEPPPATAGTRGVPEFHTVIIDDDSADLLEGSEELDESTLLASQGDYCLVQVTDAGPGENLLAPSGIHEDCQLNFVTVCNSEPGFFTRICTIPQTTTTTTTDCSFSKEATGQQDQKLPYYIGEADEFDGSELYHDKMGSHSSASGDNFGMPQFQPVNLKIDPGNVPRRSARCAAASTTGRVPLRLSSFMYDATSHIGTKAEKKREIPDEMGLLAPVKKKTRTLYSAEQLQELERAFQEDHYPDGEKRKDIASTVGVTPQRIMVWFQNRRAKWRKVEKQYPKGSKKCPVASATLSVTSAPGSFGHLSVPYSSCDGNEVELLSAHPGSLPGHQPAFLRVTSQPGVYGKNMLSEVCAPTSATPHFQAGASLTGPLTPAEVEEAPKHARMGNMPIFQSPPPLRRASLPLTMAFSSTNHIIPLMLDTPESTCTPPAQDGAATEVFSYSIPGSGLSPPCSYQDPLGPVGVKLGPQYYPHAGAASNPSMAFQVGQFQQHQFHHLPLHITHGVPPSLTPTTPSDGSSTAFLALSGNLSYGGGPGRGFVQGPGGGQILVQQGGGTGSIAAFQAVPWTDLYIQRAPFSSQLCQRGTQFAGPNCQYSTDHGLYTQAVTGPTHAAPRFCPVAKGNTSALAETAPTMQSTHSIASQAQSTYQVQHGQLAEYSIVDAEKAGTQAPQEGQTNAGESSSASITGAWGELWILLEELGVGGSLLSASRLSPTKNQQLQQWGVVFFPNPCITGVLSDVRPAVVALGMFQQISTGCD</sequence>
<dbReference type="CDD" id="cd00086">
    <property type="entry name" value="homeodomain"/>
    <property type="match status" value="1"/>
</dbReference>
<dbReference type="PANTHER" id="PTHR47060:SF1">
    <property type="entry name" value="HOMEOBOX PROTEIN NOBOX"/>
    <property type="match status" value="1"/>
</dbReference>
<keyword evidence="1 2" id="KW-0238">DNA-binding</keyword>
<dbReference type="PANTHER" id="PTHR47060">
    <property type="entry name" value="HOMEOBOX PROTEIN NOBOX"/>
    <property type="match status" value="1"/>
</dbReference>
<dbReference type="PROSITE" id="PS50071">
    <property type="entry name" value="HOMEOBOX_2"/>
    <property type="match status" value="1"/>
</dbReference>
<dbReference type="GO" id="GO:0000978">
    <property type="term" value="F:RNA polymerase II cis-regulatory region sequence-specific DNA binding"/>
    <property type="evidence" value="ECO:0007669"/>
    <property type="project" value="TreeGrafter"/>
</dbReference>
<evidence type="ECO:0000256" key="2">
    <source>
        <dbReference type="RuleBase" id="RU000682"/>
    </source>
</evidence>
<comment type="subcellular location">
    <subcellularLocation>
        <location evidence="1 2">Nucleus</location>
    </subcellularLocation>
</comment>
<feature type="compositionally biased region" description="Acidic residues" evidence="3">
    <location>
        <begin position="23"/>
        <end position="33"/>
    </location>
</feature>
<dbReference type="Proteomes" id="UP001066276">
    <property type="component" value="Chromosome 7"/>
</dbReference>
<organism evidence="5 6">
    <name type="scientific">Pleurodeles waltl</name>
    <name type="common">Iberian ribbed newt</name>
    <dbReference type="NCBI Taxonomy" id="8319"/>
    <lineage>
        <taxon>Eukaryota</taxon>
        <taxon>Metazoa</taxon>
        <taxon>Chordata</taxon>
        <taxon>Craniata</taxon>
        <taxon>Vertebrata</taxon>
        <taxon>Euteleostomi</taxon>
        <taxon>Amphibia</taxon>
        <taxon>Batrachia</taxon>
        <taxon>Caudata</taxon>
        <taxon>Salamandroidea</taxon>
        <taxon>Salamandridae</taxon>
        <taxon>Pleurodelinae</taxon>
        <taxon>Pleurodeles</taxon>
    </lineage>
</organism>
<keyword evidence="1 2" id="KW-0539">Nucleus</keyword>
<dbReference type="InterPro" id="IPR001356">
    <property type="entry name" value="HD"/>
</dbReference>
<dbReference type="InterPro" id="IPR042988">
    <property type="entry name" value="NOBOX"/>
</dbReference>
<protein>
    <recommendedName>
        <fullName evidence="4">Homeobox domain-containing protein</fullName>
    </recommendedName>
</protein>
<keyword evidence="6" id="KW-1185">Reference proteome</keyword>
<gene>
    <name evidence="5" type="ORF">NDU88_000097</name>
</gene>
<dbReference type="AlphaFoldDB" id="A0AAV7P0C2"/>
<keyword evidence="1 2" id="KW-0371">Homeobox</keyword>